<keyword evidence="2" id="KW-0812">Transmembrane</keyword>
<organism evidence="3 4">
    <name type="scientific">Hydra vulgaris</name>
    <name type="common">Hydra</name>
    <name type="synonym">Hydra attenuata</name>
    <dbReference type="NCBI Taxonomy" id="6087"/>
    <lineage>
        <taxon>Eukaryota</taxon>
        <taxon>Metazoa</taxon>
        <taxon>Cnidaria</taxon>
        <taxon>Hydrozoa</taxon>
        <taxon>Hydroidolina</taxon>
        <taxon>Anthoathecata</taxon>
        <taxon>Aplanulata</taxon>
        <taxon>Hydridae</taxon>
        <taxon>Hydra</taxon>
    </lineage>
</organism>
<protein>
    <submittedName>
        <fullName evidence="4">Uncharacterized protein LOC136085456</fullName>
    </submittedName>
</protein>
<feature type="compositionally biased region" description="Basic and acidic residues" evidence="1">
    <location>
        <begin position="838"/>
        <end position="849"/>
    </location>
</feature>
<feature type="region of interest" description="Disordered" evidence="1">
    <location>
        <begin position="74"/>
        <end position="96"/>
    </location>
</feature>
<dbReference type="GeneID" id="136085456"/>
<keyword evidence="3" id="KW-1185">Reference proteome</keyword>
<name>A0ABM4CM27_HYDVU</name>
<evidence type="ECO:0000256" key="1">
    <source>
        <dbReference type="SAM" id="MobiDB-lite"/>
    </source>
</evidence>
<gene>
    <name evidence="4" type="primary">LOC136085456</name>
</gene>
<keyword evidence="2" id="KW-1133">Transmembrane helix</keyword>
<keyword evidence="2" id="KW-0472">Membrane</keyword>
<accession>A0ABM4CM27</accession>
<dbReference type="PANTHER" id="PTHR46579:SF1">
    <property type="entry name" value="F5_8 TYPE C DOMAIN-CONTAINING PROTEIN"/>
    <property type="match status" value="1"/>
</dbReference>
<proteinExistence type="predicted"/>
<dbReference type="RefSeq" id="XP_065662837.1">
    <property type="nucleotide sequence ID" value="XM_065806765.1"/>
</dbReference>
<feature type="region of interest" description="Disordered" evidence="1">
    <location>
        <begin position="34"/>
        <end position="58"/>
    </location>
</feature>
<feature type="transmembrane region" description="Helical" evidence="2">
    <location>
        <begin position="605"/>
        <end position="627"/>
    </location>
</feature>
<reference evidence="4" key="1">
    <citation type="submission" date="2025-08" db="UniProtKB">
        <authorList>
            <consortium name="RefSeq"/>
        </authorList>
    </citation>
    <scope>IDENTIFICATION</scope>
</reference>
<feature type="transmembrane region" description="Helical" evidence="2">
    <location>
        <begin position="778"/>
        <end position="801"/>
    </location>
</feature>
<dbReference type="Proteomes" id="UP001652625">
    <property type="component" value="Chromosome 09"/>
</dbReference>
<feature type="region of interest" description="Disordered" evidence="1">
    <location>
        <begin position="838"/>
        <end position="858"/>
    </location>
</feature>
<evidence type="ECO:0000256" key="2">
    <source>
        <dbReference type="SAM" id="Phobius"/>
    </source>
</evidence>
<evidence type="ECO:0000313" key="4">
    <source>
        <dbReference type="RefSeq" id="XP_065662837.1"/>
    </source>
</evidence>
<feature type="compositionally biased region" description="Acidic residues" evidence="1">
    <location>
        <begin position="74"/>
        <end position="83"/>
    </location>
</feature>
<feature type="compositionally biased region" description="Polar residues" evidence="1">
    <location>
        <begin position="41"/>
        <end position="50"/>
    </location>
</feature>
<dbReference type="PANTHER" id="PTHR46579">
    <property type="entry name" value="F5/8 TYPE C DOMAIN-CONTAINING PROTEIN-RELATED"/>
    <property type="match status" value="1"/>
</dbReference>
<sequence>MMNCVQINRKRYKRYLWDTTCNDVPRTTEWRRKAKAGLTGDGNNILQPSDSSDEEEEGMTDNINDVLHHADSLDEEEIGESDNNDNSGENHNEYHGNLFDNPLYEEKMLPDSAITVGSAIALIMAFVLRHSLTKLALDDLLSLLHIFIPNLLLPKTRYLFNKMFGACQGKLEQHFNCNKCSTCTYLGTTVSDFDVCPVCETDVQNSLNRDFFIVLPLEHQLREMLESSNLFDLIQYRFDRSKYNAENIEDIYDGSSYKSIAELQQTINMSLTWNCDGASAFKSSSKSIWPLQCVINELPFNIRRKHVLLTGLWFGAKPKINTFLKVFVEECSKLANTGFLWFSKSQNKNILGKVYCLVCSCDSAARCVLQNIKQFNGKYGCAWCLNPGIAINNINGGPPKRVFDDQLYPSRTLDGFVDDVRYLVENGVIRNGVKGASPLLLIPYFNIIDGFVVDYMHCVLLGVARHMSVLWLEKTNEPWYIGNKISTMNKMMLKIKPPSNITRAPRSLHERAQWKASEWRNWLLFYSSFVLHGVLPQVYYNHFLLLVESIYILSSESISHADLDRAENQLHMFVSDFSAIYAIDYMTYNIHLLQHISSTVREWGLLWAFLASCLKTAMVFCWTFLSVKVRHIRRVNKAISTSRKAVSTENVKYFGASKYKLLTNAEKHASEIFLPNVVPDQLAFFKRAVVNGQMVHSQQYVRSCSRINYCVVVRDNIFCLVSSFVIVNNECYVFLIKLTTGRCAFLSHHAICRHIMTTTGSNSNTLEAMLANEIQQKFLFLPLNVFSLVTSYMSYALVFWVNSQQTSIVPSIAVSDKRMLTDDKRVGKVKWMDEKKKVPSEGWSSHDGRVLSISGKNT</sequence>
<evidence type="ECO:0000313" key="3">
    <source>
        <dbReference type="Proteomes" id="UP001652625"/>
    </source>
</evidence>